<dbReference type="PANTHER" id="PTHR33361">
    <property type="entry name" value="GLR0591 PROTEIN"/>
    <property type="match status" value="1"/>
</dbReference>
<dbReference type="KEGG" id="spap:H3Z74_10960"/>
<dbReference type="Pfam" id="PF05960">
    <property type="entry name" value="DUF885"/>
    <property type="match status" value="1"/>
</dbReference>
<keyword evidence="1" id="KW-0732">Signal</keyword>
<dbReference type="InterPro" id="IPR006311">
    <property type="entry name" value="TAT_signal"/>
</dbReference>
<evidence type="ECO:0000313" key="2">
    <source>
        <dbReference type="EMBL" id="QNQ11600.1"/>
    </source>
</evidence>
<evidence type="ECO:0000256" key="1">
    <source>
        <dbReference type="SAM" id="SignalP"/>
    </source>
</evidence>
<dbReference type="Proteomes" id="UP000516148">
    <property type="component" value="Chromosome"/>
</dbReference>
<organism evidence="2 3">
    <name type="scientific">Sphingomonas alpina</name>
    <dbReference type="NCBI Taxonomy" id="653931"/>
    <lineage>
        <taxon>Bacteria</taxon>
        <taxon>Pseudomonadati</taxon>
        <taxon>Pseudomonadota</taxon>
        <taxon>Alphaproteobacteria</taxon>
        <taxon>Sphingomonadales</taxon>
        <taxon>Sphingomonadaceae</taxon>
        <taxon>Sphingomonas</taxon>
    </lineage>
</organism>
<keyword evidence="3" id="KW-1185">Reference proteome</keyword>
<feature type="signal peptide" evidence="1">
    <location>
        <begin position="1"/>
        <end position="25"/>
    </location>
</feature>
<dbReference type="RefSeq" id="WP_187763905.1">
    <property type="nucleotide sequence ID" value="NZ_CP061038.1"/>
</dbReference>
<feature type="chain" id="PRO_5028957987" evidence="1">
    <location>
        <begin position="26"/>
        <end position="614"/>
    </location>
</feature>
<dbReference type="InterPro" id="IPR010281">
    <property type="entry name" value="DUF885"/>
</dbReference>
<dbReference type="EMBL" id="CP061038">
    <property type="protein sequence ID" value="QNQ11600.1"/>
    <property type="molecule type" value="Genomic_DNA"/>
</dbReference>
<sequence>MLLNRRNLLAGAGIAGVAATFPALAAGKAGAPGDAAAADALAAIAEEMLATFPDNATTLGIDTGKRSGLKAKLADRSAAGDASHRDTARARLRQLEAIDRATLSAQVALDVDVVQAAYQLAVGGWAALPGGDVAILNQNVSYRSTPYIVSQGTGAFAEVPDMMESKHEIATRADADAYLTRLEAYAASLDAETARIEADAAKGIMLPNFLLDITAGQLNSAATQPIADWGLIRSFAEKASKAGVAGPWGENAAKIAKDRIAPALTRQAAALTKVRAKASDTPGMWKLPDAERAYAWLVEAGTTTKRTPEEVHQSGLEQVAKLSAEMDVLLKAQGLTQGSVGARLAELGKRPDLLFPSTDAGRTELLGYLNRTVAGIRGKMPQVFGKVVAGKLIVKRVPVSIEGGAPNAYAGAGSIDGKSPGNFYINLKDTSIWPRFALPTLVSHEGIPGHVWQGEYTYSLPLIRTLLAFNAYSEGWALYAEQLTDEVGAYANDPLAHLGYLQSMNFRACRLVADTGLHHKRWTMEQAMRWFGEATGYTASQCRSELNRYCAWPGQALGYKTGHNEINRLRTKAKTALGARFDVKQFNDLVVSVGGVPLSVLERVVDSWTTTAKA</sequence>
<dbReference type="PANTHER" id="PTHR33361:SF2">
    <property type="entry name" value="DUF885 DOMAIN-CONTAINING PROTEIN"/>
    <property type="match status" value="1"/>
</dbReference>
<protein>
    <submittedName>
        <fullName evidence="2">DUF885 domain-containing protein</fullName>
    </submittedName>
</protein>
<name>A0A7H0LPJ7_9SPHN</name>
<reference evidence="2 3" key="1">
    <citation type="submission" date="2020-09" db="EMBL/GenBank/DDBJ databases">
        <title>Sphingomonas sp., a new species isolated from pork steak.</title>
        <authorList>
            <person name="Heidler von Heilborn D."/>
        </authorList>
    </citation>
    <scope>NUCLEOTIDE SEQUENCE [LARGE SCALE GENOMIC DNA]</scope>
    <source>
        <strain evidence="3">S8-3T</strain>
    </source>
</reference>
<dbReference type="PROSITE" id="PS51318">
    <property type="entry name" value="TAT"/>
    <property type="match status" value="1"/>
</dbReference>
<dbReference type="AlphaFoldDB" id="A0A7H0LPJ7"/>
<accession>A0A7H0LPJ7</accession>
<proteinExistence type="predicted"/>
<evidence type="ECO:0000313" key="3">
    <source>
        <dbReference type="Proteomes" id="UP000516148"/>
    </source>
</evidence>
<gene>
    <name evidence="2" type="ORF">H3Z74_10960</name>
</gene>